<evidence type="ECO:0000313" key="2">
    <source>
        <dbReference type="Proteomes" id="UP000751190"/>
    </source>
</evidence>
<dbReference type="OMA" id="QRDRCAT"/>
<evidence type="ECO:0000313" key="1">
    <source>
        <dbReference type="EMBL" id="KAG8467742.1"/>
    </source>
</evidence>
<name>A0A8J5XSL9_DIALT</name>
<comment type="caution">
    <text evidence="1">The sequence shown here is derived from an EMBL/GenBank/DDBJ whole genome shotgun (WGS) entry which is preliminary data.</text>
</comment>
<dbReference type="OrthoDB" id="46972at2759"/>
<gene>
    <name evidence="1" type="ORF">KFE25_006794</name>
</gene>
<dbReference type="Proteomes" id="UP000751190">
    <property type="component" value="Unassembled WGS sequence"/>
</dbReference>
<sequence>MSAKKAMKPMVVDVAAEGKLLEAVKQARRDTAAIGSLLDALGNRDGGVRPESLVGGWALRWVPTAAALDAIGTGLHSMPGTSFEDLFLSIGTEKSRKVEANEVLRVWGPFPSVRNVLSGSYAFDPSKGRLRITFSEMVDGLGNRLAAKDGSTERAVDLAVRYVGPQVMIAAVGNEALVFEKVQSVREELIRLRVLKPKADGDE</sequence>
<accession>A0A8J5XSL9</accession>
<dbReference type="EMBL" id="JAGTXO010000005">
    <property type="protein sequence ID" value="KAG8467742.1"/>
    <property type="molecule type" value="Genomic_DNA"/>
</dbReference>
<keyword evidence="2" id="KW-1185">Reference proteome</keyword>
<proteinExistence type="predicted"/>
<dbReference type="AlphaFoldDB" id="A0A8J5XSL9"/>
<organism evidence="1 2">
    <name type="scientific">Diacronema lutheri</name>
    <name type="common">Unicellular marine alga</name>
    <name type="synonym">Monochrysis lutheri</name>
    <dbReference type="NCBI Taxonomy" id="2081491"/>
    <lineage>
        <taxon>Eukaryota</taxon>
        <taxon>Haptista</taxon>
        <taxon>Haptophyta</taxon>
        <taxon>Pavlovophyceae</taxon>
        <taxon>Pavlovales</taxon>
        <taxon>Pavlovaceae</taxon>
        <taxon>Diacronema</taxon>
    </lineage>
</organism>
<reference evidence="1" key="1">
    <citation type="submission" date="2021-05" db="EMBL/GenBank/DDBJ databases">
        <title>The genome of the haptophyte Pavlova lutheri (Diacronema luteri, Pavlovales) - a model for lipid biosynthesis in eukaryotic algae.</title>
        <authorList>
            <person name="Hulatt C.J."/>
            <person name="Posewitz M.C."/>
        </authorList>
    </citation>
    <scope>NUCLEOTIDE SEQUENCE</scope>
    <source>
        <strain evidence="1">NIVA-4/92</strain>
    </source>
</reference>
<protein>
    <submittedName>
        <fullName evidence="1">Uncharacterized protein</fullName>
    </submittedName>
</protein>